<sequence length="333" mass="36827">DKTDGAEASESPSASKPEEKEQGTEDKAEGPESPSPSKPEEKEEKTQDGVEGPESPSPSKSEGKTEDKGAESPNPSKPQEEEKTEENGEGSESPIASKPQEKEVEKSDVAPSPTAKTVSETDKETTAEPKKEHEHHLEHEDGELHEFNETAHLVELEAEEEEEHVHEEEKEEEPQKEEELGPPINIYKPVTPYEVNWEILDTPEPQSGAGGAPKRAGKVTKTKVIKGRCQWRNPVGFMCSTDISEAEGQEPWPNDMFAVYTTTQGGDSKDMSWVEGVTLLSSEEHNLIAFVLLMAFLRDHQDFYVDVDLMDGRIHSLKLGERVDPERGSGSFV</sequence>
<evidence type="ECO:0000313" key="3">
    <source>
        <dbReference type="Proteomes" id="UP001642484"/>
    </source>
</evidence>
<feature type="non-terminal residue" evidence="2">
    <location>
        <position position="1"/>
    </location>
</feature>
<feature type="compositionally biased region" description="Basic and acidic residues" evidence="1">
    <location>
        <begin position="38"/>
        <end position="48"/>
    </location>
</feature>
<dbReference type="Proteomes" id="UP001642484">
    <property type="component" value="Unassembled WGS sequence"/>
</dbReference>
<feature type="compositionally biased region" description="Basic and acidic residues" evidence="1">
    <location>
        <begin position="16"/>
        <end position="30"/>
    </location>
</feature>
<organism evidence="2 3">
    <name type="scientific">Durusdinium trenchii</name>
    <dbReference type="NCBI Taxonomy" id="1381693"/>
    <lineage>
        <taxon>Eukaryota</taxon>
        <taxon>Sar</taxon>
        <taxon>Alveolata</taxon>
        <taxon>Dinophyceae</taxon>
        <taxon>Suessiales</taxon>
        <taxon>Symbiodiniaceae</taxon>
        <taxon>Durusdinium</taxon>
    </lineage>
</organism>
<accession>A0ABP0IRT8</accession>
<feature type="compositionally biased region" description="Basic and acidic residues" evidence="1">
    <location>
        <begin position="99"/>
        <end position="108"/>
    </location>
</feature>
<comment type="caution">
    <text evidence="2">The sequence shown here is derived from an EMBL/GenBank/DDBJ whole genome shotgun (WGS) entry which is preliminary data.</text>
</comment>
<feature type="compositionally biased region" description="Basic and acidic residues" evidence="1">
    <location>
        <begin position="119"/>
        <end position="155"/>
    </location>
</feature>
<reference evidence="2 3" key="1">
    <citation type="submission" date="2024-02" db="EMBL/GenBank/DDBJ databases">
        <authorList>
            <person name="Chen Y."/>
            <person name="Shah S."/>
            <person name="Dougan E. K."/>
            <person name="Thang M."/>
            <person name="Chan C."/>
        </authorList>
    </citation>
    <scope>NUCLEOTIDE SEQUENCE [LARGE SCALE GENOMIC DNA]</scope>
</reference>
<evidence type="ECO:0000256" key="1">
    <source>
        <dbReference type="SAM" id="MobiDB-lite"/>
    </source>
</evidence>
<protein>
    <submittedName>
        <fullName evidence="2">Uncharacterized protein</fullName>
    </submittedName>
</protein>
<feature type="region of interest" description="Disordered" evidence="1">
    <location>
        <begin position="1"/>
        <end position="184"/>
    </location>
</feature>
<keyword evidence="3" id="KW-1185">Reference proteome</keyword>
<dbReference type="EMBL" id="CAXAMN010003470">
    <property type="protein sequence ID" value="CAK9004777.1"/>
    <property type="molecule type" value="Genomic_DNA"/>
</dbReference>
<feature type="compositionally biased region" description="Basic and acidic residues" evidence="1">
    <location>
        <begin position="61"/>
        <end position="70"/>
    </location>
</feature>
<gene>
    <name evidence="2" type="ORF">CCMP2556_LOCUS7813</name>
</gene>
<feature type="compositionally biased region" description="Low complexity" evidence="1">
    <location>
        <begin position="1"/>
        <end position="15"/>
    </location>
</feature>
<name>A0ABP0IRT8_9DINO</name>
<proteinExistence type="predicted"/>
<evidence type="ECO:0000313" key="2">
    <source>
        <dbReference type="EMBL" id="CAK9004777.1"/>
    </source>
</evidence>